<feature type="compositionally biased region" description="Polar residues" evidence="1">
    <location>
        <begin position="91"/>
        <end position="114"/>
    </location>
</feature>
<dbReference type="AlphaFoldDB" id="A0AA40EQZ8"/>
<feature type="domain" description="BZIP" evidence="2">
    <location>
        <begin position="427"/>
        <end position="481"/>
    </location>
</feature>
<dbReference type="SMART" id="SM00338">
    <property type="entry name" value="BRLZ"/>
    <property type="match status" value="1"/>
</dbReference>
<dbReference type="PROSITE" id="PS50217">
    <property type="entry name" value="BZIP"/>
    <property type="match status" value="1"/>
</dbReference>
<dbReference type="SUPFAM" id="SSF57959">
    <property type="entry name" value="Leucine zipper domain"/>
    <property type="match status" value="1"/>
</dbReference>
<comment type="caution">
    <text evidence="3">The sequence shown here is derived from an EMBL/GenBank/DDBJ whole genome shotgun (WGS) entry which is preliminary data.</text>
</comment>
<proteinExistence type="predicted"/>
<protein>
    <recommendedName>
        <fullName evidence="2">BZIP domain-containing protein</fullName>
    </recommendedName>
</protein>
<evidence type="ECO:0000256" key="1">
    <source>
        <dbReference type="SAM" id="MobiDB-lite"/>
    </source>
</evidence>
<dbReference type="GO" id="GO:0003700">
    <property type="term" value="F:DNA-binding transcription factor activity"/>
    <property type="evidence" value="ECO:0007669"/>
    <property type="project" value="InterPro"/>
</dbReference>
<organism evidence="3 4">
    <name type="scientific">Schizothecium vesticola</name>
    <dbReference type="NCBI Taxonomy" id="314040"/>
    <lineage>
        <taxon>Eukaryota</taxon>
        <taxon>Fungi</taxon>
        <taxon>Dikarya</taxon>
        <taxon>Ascomycota</taxon>
        <taxon>Pezizomycotina</taxon>
        <taxon>Sordariomycetes</taxon>
        <taxon>Sordariomycetidae</taxon>
        <taxon>Sordariales</taxon>
        <taxon>Schizotheciaceae</taxon>
        <taxon>Schizothecium</taxon>
    </lineage>
</organism>
<feature type="region of interest" description="Disordered" evidence="1">
    <location>
        <begin position="322"/>
        <end position="463"/>
    </location>
</feature>
<accession>A0AA40EQZ8</accession>
<feature type="compositionally biased region" description="Low complexity" evidence="1">
    <location>
        <begin position="43"/>
        <end position="67"/>
    </location>
</feature>
<evidence type="ECO:0000259" key="2">
    <source>
        <dbReference type="PROSITE" id="PS50217"/>
    </source>
</evidence>
<name>A0AA40EQZ8_9PEZI</name>
<dbReference type="Proteomes" id="UP001172155">
    <property type="component" value="Unassembled WGS sequence"/>
</dbReference>
<sequence>MRSTFPIAPGAARAARAATSSRSSSLNTATIPGSDFPVFTTDSTQSTWLPSSTSSLPASPAQQLHQQQLNLPPQQDFVLYDQPIKHRQPSHRSVSQPSAIGGVNQTNQQQHSPHNQPLFPLQQQTLSPSLQNQRVANIIQATGHQTTSSALTNRFSSSAQSPHSHHLYASSAPSSSVALNLHRQNIQNRPVRPPVPLFSQSTGNVQRSKMNLAGMELASPLSPRIISSHGYPSDLETDDFTAFGSGATATAYSSPGFPPAFDFSSASSSTTNMATVSPQDLLITDHSFTDHSYRSAPNSAALTTLTSPSIYNASPDFGDGYDVSPDFGSNDFDPNNPVDWFPLFPQTENQQSALSKVENAEDSPATQSDELEIAQSKSTTSGHHRRKSSQSPPSGRHSSISGVNPRRRDKPLPPIIVDDPSDTIAMKRARNTLAARKSRERKAHRLEDLEEQLEKSNAEREKSIAERDDLKVEVDDLKAQLDYWKSVALAAGAKE</sequence>
<feature type="compositionally biased region" description="Basic and acidic residues" evidence="1">
    <location>
        <begin position="452"/>
        <end position="463"/>
    </location>
</feature>
<reference evidence="3" key="1">
    <citation type="submission" date="2023-06" db="EMBL/GenBank/DDBJ databases">
        <title>Genome-scale phylogeny and comparative genomics of the fungal order Sordariales.</title>
        <authorList>
            <consortium name="Lawrence Berkeley National Laboratory"/>
            <person name="Hensen N."/>
            <person name="Bonometti L."/>
            <person name="Westerberg I."/>
            <person name="Brannstrom I.O."/>
            <person name="Guillou S."/>
            <person name="Cros-Aarteil S."/>
            <person name="Calhoun S."/>
            <person name="Haridas S."/>
            <person name="Kuo A."/>
            <person name="Mondo S."/>
            <person name="Pangilinan J."/>
            <person name="Riley R."/>
            <person name="LaButti K."/>
            <person name="Andreopoulos B."/>
            <person name="Lipzen A."/>
            <person name="Chen C."/>
            <person name="Yanf M."/>
            <person name="Daum C."/>
            <person name="Ng V."/>
            <person name="Clum A."/>
            <person name="Steindorff A."/>
            <person name="Ohm R."/>
            <person name="Martin F."/>
            <person name="Silar P."/>
            <person name="Natvig D."/>
            <person name="Lalanne C."/>
            <person name="Gautier V."/>
            <person name="Ament-velasquez S.L."/>
            <person name="Kruys A."/>
            <person name="Hutchinson M.I."/>
            <person name="Powell A.J."/>
            <person name="Barry K."/>
            <person name="Miller A.N."/>
            <person name="Grigoriev I.V."/>
            <person name="Debuchy R."/>
            <person name="Gladieux P."/>
            <person name="Thoren M.H."/>
            <person name="Johannesson H."/>
        </authorList>
    </citation>
    <scope>NUCLEOTIDE SEQUENCE</scope>
    <source>
        <strain evidence="3">SMH3187-1</strain>
    </source>
</reference>
<feature type="compositionally biased region" description="Low complexity" evidence="1">
    <location>
        <begin position="11"/>
        <end position="30"/>
    </location>
</feature>
<gene>
    <name evidence="3" type="ORF">B0T18DRAFT_469377</name>
</gene>
<evidence type="ECO:0000313" key="4">
    <source>
        <dbReference type="Proteomes" id="UP001172155"/>
    </source>
</evidence>
<feature type="region of interest" description="Disordered" evidence="1">
    <location>
        <begin position="85"/>
        <end position="120"/>
    </location>
</feature>
<dbReference type="InterPro" id="IPR004827">
    <property type="entry name" value="bZIP"/>
</dbReference>
<feature type="region of interest" description="Disordered" evidence="1">
    <location>
        <begin position="1"/>
        <end position="67"/>
    </location>
</feature>
<keyword evidence="4" id="KW-1185">Reference proteome</keyword>
<dbReference type="PROSITE" id="PS00036">
    <property type="entry name" value="BZIP_BASIC"/>
    <property type="match status" value="1"/>
</dbReference>
<dbReference type="Gene3D" id="3.30.160.60">
    <property type="entry name" value="Classic Zinc Finger"/>
    <property type="match status" value="1"/>
</dbReference>
<feature type="compositionally biased region" description="Low complexity" evidence="1">
    <location>
        <begin position="389"/>
        <end position="402"/>
    </location>
</feature>
<dbReference type="InterPro" id="IPR046347">
    <property type="entry name" value="bZIP_sf"/>
</dbReference>
<dbReference type="CDD" id="cd12193">
    <property type="entry name" value="bZIP_GCN4"/>
    <property type="match status" value="1"/>
</dbReference>
<evidence type="ECO:0000313" key="3">
    <source>
        <dbReference type="EMBL" id="KAK0743810.1"/>
    </source>
</evidence>
<dbReference type="EMBL" id="JAUKUD010000005">
    <property type="protein sequence ID" value="KAK0743810.1"/>
    <property type="molecule type" value="Genomic_DNA"/>
</dbReference>